<dbReference type="Proteomes" id="UP000625711">
    <property type="component" value="Unassembled WGS sequence"/>
</dbReference>
<reference evidence="2" key="1">
    <citation type="submission" date="2020-08" db="EMBL/GenBank/DDBJ databases">
        <title>Genome sequencing and assembly of the red palm weevil Rhynchophorus ferrugineus.</title>
        <authorList>
            <person name="Dias G.B."/>
            <person name="Bergman C.M."/>
            <person name="Manee M."/>
        </authorList>
    </citation>
    <scope>NUCLEOTIDE SEQUENCE</scope>
    <source>
        <strain evidence="2">AA-2017</strain>
        <tissue evidence="2">Whole larva</tissue>
    </source>
</reference>
<dbReference type="AlphaFoldDB" id="A0A834MBX7"/>
<feature type="region of interest" description="Disordered" evidence="1">
    <location>
        <begin position="43"/>
        <end position="80"/>
    </location>
</feature>
<proteinExistence type="predicted"/>
<evidence type="ECO:0000256" key="1">
    <source>
        <dbReference type="SAM" id="MobiDB-lite"/>
    </source>
</evidence>
<feature type="non-terminal residue" evidence="2">
    <location>
        <position position="80"/>
    </location>
</feature>
<comment type="caution">
    <text evidence="2">The sequence shown here is derived from an EMBL/GenBank/DDBJ whole genome shotgun (WGS) entry which is preliminary data.</text>
</comment>
<keyword evidence="3" id="KW-1185">Reference proteome</keyword>
<sequence>NPYTQKTETAAASNEAVAIAPTVSIAITTSAAEAIVAYQQCQQNKRQRGGNAKEKRSRRVKKEKDGKPKCKEGCLKKYPP</sequence>
<feature type="compositionally biased region" description="Basic and acidic residues" evidence="1">
    <location>
        <begin position="62"/>
        <end position="80"/>
    </location>
</feature>
<evidence type="ECO:0000313" key="2">
    <source>
        <dbReference type="EMBL" id="KAF7274290.1"/>
    </source>
</evidence>
<organism evidence="2 3">
    <name type="scientific">Rhynchophorus ferrugineus</name>
    <name type="common">Red palm weevil</name>
    <name type="synonym">Curculio ferrugineus</name>
    <dbReference type="NCBI Taxonomy" id="354439"/>
    <lineage>
        <taxon>Eukaryota</taxon>
        <taxon>Metazoa</taxon>
        <taxon>Ecdysozoa</taxon>
        <taxon>Arthropoda</taxon>
        <taxon>Hexapoda</taxon>
        <taxon>Insecta</taxon>
        <taxon>Pterygota</taxon>
        <taxon>Neoptera</taxon>
        <taxon>Endopterygota</taxon>
        <taxon>Coleoptera</taxon>
        <taxon>Polyphaga</taxon>
        <taxon>Cucujiformia</taxon>
        <taxon>Curculionidae</taxon>
        <taxon>Dryophthorinae</taxon>
        <taxon>Rhynchophorus</taxon>
    </lineage>
</organism>
<gene>
    <name evidence="2" type="ORF">GWI33_013043</name>
</gene>
<evidence type="ECO:0000313" key="3">
    <source>
        <dbReference type="Proteomes" id="UP000625711"/>
    </source>
</evidence>
<dbReference type="EMBL" id="JAACXV010012940">
    <property type="protein sequence ID" value="KAF7274290.1"/>
    <property type="molecule type" value="Genomic_DNA"/>
</dbReference>
<accession>A0A834MBX7</accession>
<protein>
    <submittedName>
        <fullName evidence="2">Uncharacterized protein</fullName>
    </submittedName>
</protein>
<name>A0A834MBX7_RHYFE</name>